<feature type="transmembrane region" description="Helical" evidence="12">
    <location>
        <begin position="22"/>
        <end position="40"/>
    </location>
</feature>
<sequence length="380" mass="42887">MIELIVQQVDEIKRLWKHKRQLIHQGLNLALVIISALMIWKGLVYLSQSEAPVVVVLSGSMEPAFQRGDILCLNNNKYFVETGDIVVFKIVGREIPIVHRMLEVHRSAETGEDVYLTKGDNNNVDDRGLYAENQLWLNRTDIIGVVNGSVPYAGMLTILLNDYPLFKYALLAVMGFLRNQCCTGAERESKSLAKEQDQQYELDTDPCQQSEPPFRGGSSYNITSVAMTEQSEVQHGVVHKLQEELQLIAMNVEKQLREAAYGATQQAIPSENDGDPQASQDSTSGISLLNLKQQARLDLSLADIRRQLSGSHVSNLYNHIGSQRIYKWNLFLVDLQSSVKKLRDKMLQVTKRFLTTSDFHVFLQALGLRNMGKYNEATMT</sequence>
<dbReference type="CDD" id="cd06462">
    <property type="entry name" value="Peptidase_S24_S26"/>
    <property type="match status" value="1"/>
</dbReference>
<evidence type="ECO:0000256" key="7">
    <source>
        <dbReference type="ARBA" id="ARBA00022692"/>
    </source>
</evidence>
<dbReference type="AlphaFoldDB" id="F0X105"/>
<evidence type="ECO:0000256" key="12">
    <source>
        <dbReference type="SAM" id="Phobius"/>
    </source>
</evidence>
<dbReference type="GO" id="GO:0006465">
    <property type="term" value="P:signal peptide processing"/>
    <property type="evidence" value="ECO:0007669"/>
    <property type="project" value="InterPro"/>
</dbReference>
<dbReference type="InterPro" id="IPR001733">
    <property type="entry name" value="Peptidase_S26B"/>
</dbReference>
<keyword evidence="7 12" id="KW-0812">Transmembrane</keyword>
<proteinExistence type="inferred from homology"/>
<dbReference type="InterPro" id="IPR036286">
    <property type="entry name" value="LexA/Signal_pep-like_sf"/>
</dbReference>
<evidence type="ECO:0000256" key="8">
    <source>
        <dbReference type="ARBA" id="ARBA00022989"/>
    </source>
</evidence>
<reference evidence="13" key="1">
    <citation type="journal article" date="2011" name="PLoS Biol.">
        <title>Gene gain and loss during evolution of obligate parasitism in the white rust pathogen of Arabidopsis thaliana.</title>
        <authorList>
            <person name="Kemen E."/>
            <person name="Gardiner A."/>
            <person name="Schultz-Larsen T."/>
            <person name="Kemen A.C."/>
            <person name="Balmuth A.L."/>
            <person name="Robert-Seilaniantz A."/>
            <person name="Bailey K."/>
            <person name="Holub E."/>
            <person name="Studholme D.J."/>
            <person name="Maclean D."/>
            <person name="Jones J.D."/>
        </authorList>
    </citation>
    <scope>NUCLEOTIDE SEQUENCE</scope>
</reference>
<dbReference type="PRINTS" id="PR00728">
    <property type="entry name" value="SIGNALPTASE"/>
</dbReference>
<dbReference type="PANTHER" id="PTHR10806:SF6">
    <property type="entry name" value="SIGNAL PEPTIDASE COMPLEX CATALYTIC SUBUNIT SEC11"/>
    <property type="match status" value="1"/>
</dbReference>
<dbReference type="HOGENOM" id="CLU_728466_0_0_1"/>
<comment type="similarity">
    <text evidence="3">Belongs to the peptidase S26B family.</text>
</comment>
<dbReference type="SUPFAM" id="SSF51306">
    <property type="entry name" value="LexA/Signal peptidase"/>
    <property type="match status" value="1"/>
</dbReference>
<evidence type="ECO:0000256" key="5">
    <source>
        <dbReference type="ARBA" id="ARBA00019685"/>
    </source>
</evidence>
<dbReference type="GO" id="GO:0004252">
    <property type="term" value="F:serine-type endopeptidase activity"/>
    <property type="evidence" value="ECO:0007669"/>
    <property type="project" value="InterPro"/>
</dbReference>
<reference evidence="13" key="2">
    <citation type="submission" date="2011-02" db="EMBL/GenBank/DDBJ databases">
        <authorList>
            <person name="MacLean D."/>
        </authorList>
    </citation>
    <scope>NUCLEOTIDE SEQUENCE</scope>
</reference>
<evidence type="ECO:0000313" key="13">
    <source>
        <dbReference type="EMBL" id="CCA27452.1"/>
    </source>
</evidence>
<dbReference type="PANTHER" id="PTHR10806">
    <property type="entry name" value="SIGNAL PEPTIDASE COMPLEX CATALYTIC SUBUNIT SEC11"/>
    <property type="match status" value="1"/>
</dbReference>
<comment type="catalytic activity">
    <reaction evidence="1">
        <text>Cleavage of hydrophobic, N-terminal signal or leader sequences from secreted and periplasmic proteins.</text>
        <dbReference type="EC" id="3.4.21.89"/>
    </reaction>
</comment>
<evidence type="ECO:0000256" key="6">
    <source>
        <dbReference type="ARBA" id="ARBA00021755"/>
    </source>
</evidence>
<dbReference type="EC" id="3.4.21.89" evidence="4"/>
<evidence type="ECO:0000256" key="2">
    <source>
        <dbReference type="ARBA" id="ARBA00004648"/>
    </source>
</evidence>
<dbReference type="NCBIfam" id="TIGR02228">
    <property type="entry name" value="sigpep_I_arch"/>
    <property type="match status" value="1"/>
</dbReference>
<accession>F0X105</accession>
<feature type="region of interest" description="Disordered" evidence="11">
    <location>
        <begin position="190"/>
        <end position="215"/>
    </location>
</feature>
<name>F0X105_9STRA</name>
<evidence type="ECO:0000256" key="10">
    <source>
        <dbReference type="ARBA" id="ARBA00045533"/>
    </source>
</evidence>
<keyword evidence="8 12" id="KW-1133">Transmembrane helix</keyword>
<dbReference type="EMBL" id="FR824568">
    <property type="protein sequence ID" value="CCA27452.1"/>
    <property type="molecule type" value="Genomic_DNA"/>
</dbReference>
<dbReference type="GO" id="GO:0009003">
    <property type="term" value="F:signal peptidase activity"/>
    <property type="evidence" value="ECO:0007669"/>
    <property type="project" value="UniProtKB-EC"/>
</dbReference>
<gene>
    <name evidence="13" type="primary">AlNc14C537G12092</name>
    <name evidence="13" type="ORF">ALNC14_135960</name>
</gene>
<evidence type="ECO:0000256" key="1">
    <source>
        <dbReference type="ARBA" id="ARBA00000677"/>
    </source>
</evidence>
<evidence type="ECO:0000256" key="4">
    <source>
        <dbReference type="ARBA" id="ARBA00013208"/>
    </source>
</evidence>
<keyword evidence="9 12" id="KW-0472">Membrane</keyword>
<dbReference type="PROSITE" id="PS00761">
    <property type="entry name" value="SPASE_I_3"/>
    <property type="match status" value="1"/>
</dbReference>
<evidence type="ECO:0000256" key="9">
    <source>
        <dbReference type="ARBA" id="ARBA00023136"/>
    </source>
</evidence>
<protein>
    <recommendedName>
        <fullName evidence="5">Signal peptidase complex catalytic subunit SEC11</fullName>
        <ecNumber evidence="4">3.4.21.89</ecNumber>
    </recommendedName>
    <alternativeName>
        <fullName evidence="6">Signal peptidase complex catalytic subunit sec11</fullName>
    </alternativeName>
</protein>
<dbReference type="Gene3D" id="2.10.109.10">
    <property type="entry name" value="Umud Fragment, subunit A"/>
    <property type="match status" value="1"/>
</dbReference>
<dbReference type="GO" id="GO:0005787">
    <property type="term" value="C:signal peptidase complex"/>
    <property type="evidence" value="ECO:0007669"/>
    <property type="project" value="TreeGrafter"/>
</dbReference>
<dbReference type="InterPro" id="IPR019758">
    <property type="entry name" value="Pept_S26A_signal_pept_1_CS"/>
</dbReference>
<evidence type="ECO:0000256" key="11">
    <source>
        <dbReference type="SAM" id="MobiDB-lite"/>
    </source>
</evidence>
<comment type="function">
    <text evidence="10">Catalytic component of the signal peptidase complex (SPC) which catalyzes the cleavage of N-terminal signal sequences from nascent proteins as they are translocated into the lumen of the endoplasmic reticulum. Specifically cleaves N-terminal signal peptides that contain a hydrophobic alpha-helix (h-region) shorter than 18-20 amino acids.</text>
</comment>
<comment type="subcellular location">
    <subcellularLocation>
        <location evidence="2">Endoplasmic reticulum membrane</location>
        <topology evidence="2">Single-pass type II membrane protein</topology>
    </subcellularLocation>
</comment>
<evidence type="ECO:0000256" key="3">
    <source>
        <dbReference type="ARBA" id="ARBA00011035"/>
    </source>
</evidence>
<organism evidence="13">
    <name type="scientific">Albugo laibachii Nc14</name>
    <dbReference type="NCBI Taxonomy" id="890382"/>
    <lineage>
        <taxon>Eukaryota</taxon>
        <taxon>Sar</taxon>
        <taxon>Stramenopiles</taxon>
        <taxon>Oomycota</taxon>
        <taxon>Peronosporomycetes</taxon>
        <taxon>Albuginales</taxon>
        <taxon>Albuginaceae</taxon>
        <taxon>Albugo</taxon>
    </lineage>
</organism>